<dbReference type="AlphaFoldDB" id="A0A4S4EEQ6"/>
<dbReference type="Gene3D" id="3.10.330.10">
    <property type="match status" value="1"/>
</dbReference>
<feature type="compositionally biased region" description="Basic and acidic residues" evidence="3">
    <location>
        <begin position="237"/>
        <end position="260"/>
    </location>
</feature>
<evidence type="ECO:0000256" key="3">
    <source>
        <dbReference type="SAM" id="MobiDB-lite"/>
    </source>
</evidence>
<dbReference type="InterPro" id="IPR055418">
    <property type="entry name" value="UFD1_N2"/>
</dbReference>
<evidence type="ECO:0000256" key="2">
    <source>
        <dbReference type="ARBA" id="ARBA00022786"/>
    </source>
</evidence>
<evidence type="ECO:0000313" key="6">
    <source>
        <dbReference type="EMBL" id="THG14860.1"/>
    </source>
</evidence>
<dbReference type="STRING" id="542762.A0A4S4EEQ6"/>
<dbReference type="GO" id="GO:0036503">
    <property type="term" value="P:ERAD pathway"/>
    <property type="evidence" value="ECO:0007669"/>
    <property type="project" value="TreeGrafter"/>
</dbReference>
<dbReference type="InterPro" id="IPR004854">
    <property type="entry name" value="Ufd1-like"/>
</dbReference>
<dbReference type="InterPro" id="IPR042299">
    <property type="entry name" value="Ufd1-like_Nn"/>
</dbReference>
<keyword evidence="2" id="KW-0833">Ubl conjugation pathway</keyword>
<dbReference type="Proteomes" id="UP000306102">
    <property type="component" value="Unassembled WGS sequence"/>
</dbReference>
<feature type="domain" description="Ubiquitin fusion degradation protein UFD1 N-terminal subdomain 1" evidence="4">
    <location>
        <begin position="8"/>
        <end position="99"/>
    </location>
</feature>
<dbReference type="GO" id="GO:0006511">
    <property type="term" value="P:ubiquitin-dependent protein catabolic process"/>
    <property type="evidence" value="ECO:0007669"/>
    <property type="project" value="InterPro"/>
</dbReference>
<feature type="domain" description="Ubiquitin fusion degradation protein UFD1 N-terminal subdomain 2" evidence="5">
    <location>
        <begin position="100"/>
        <end position="174"/>
    </location>
</feature>
<comment type="similarity">
    <text evidence="1">Belongs to the UFD1 family.</text>
</comment>
<protein>
    <submittedName>
        <fullName evidence="6">Uncharacterized protein</fullName>
    </submittedName>
</protein>
<dbReference type="PANTHER" id="PTHR12555:SF13">
    <property type="entry name" value="UBIQUITIN RECOGNITION FACTOR IN ER-ASSOCIATED DEGRADATION PROTEIN 1"/>
    <property type="match status" value="1"/>
</dbReference>
<reference evidence="6 7" key="1">
    <citation type="journal article" date="2018" name="Proc. Natl. Acad. Sci. U.S.A.">
        <title>Draft genome sequence of Camellia sinensis var. sinensis provides insights into the evolution of the tea genome and tea quality.</title>
        <authorList>
            <person name="Wei C."/>
            <person name="Yang H."/>
            <person name="Wang S."/>
            <person name="Zhao J."/>
            <person name="Liu C."/>
            <person name="Gao L."/>
            <person name="Xia E."/>
            <person name="Lu Y."/>
            <person name="Tai Y."/>
            <person name="She G."/>
            <person name="Sun J."/>
            <person name="Cao H."/>
            <person name="Tong W."/>
            <person name="Gao Q."/>
            <person name="Li Y."/>
            <person name="Deng W."/>
            <person name="Jiang X."/>
            <person name="Wang W."/>
            <person name="Chen Q."/>
            <person name="Zhang S."/>
            <person name="Li H."/>
            <person name="Wu J."/>
            <person name="Wang P."/>
            <person name="Li P."/>
            <person name="Shi C."/>
            <person name="Zheng F."/>
            <person name="Jian J."/>
            <person name="Huang B."/>
            <person name="Shan D."/>
            <person name="Shi M."/>
            <person name="Fang C."/>
            <person name="Yue Y."/>
            <person name="Li F."/>
            <person name="Li D."/>
            <person name="Wei S."/>
            <person name="Han B."/>
            <person name="Jiang C."/>
            <person name="Yin Y."/>
            <person name="Xia T."/>
            <person name="Zhang Z."/>
            <person name="Bennetzen J.L."/>
            <person name="Zhao S."/>
            <person name="Wan X."/>
        </authorList>
    </citation>
    <scope>NUCLEOTIDE SEQUENCE [LARGE SCALE GENOMIC DNA]</scope>
    <source>
        <strain evidence="7">cv. Shuchazao</strain>
        <tissue evidence="6">Leaf</tissue>
    </source>
</reference>
<evidence type="ECO:0000313" key="7">
    <source>
        <dbReference type="Proteomes" id="UP000306102"/>
    </source>
</evidence>
<gene>
    <name evidence="6" type="ORF">TEA_016897</name>
</gene>
<evidence type="ECO:0000259" key="5">
    <source>
        <dbReference type="Pfam" id="PF24842"/>
    </source>
</evidence>
<feature type="region of interest" description="Disordered" evidence="3">
    <location>
        <begin position="230"/>
        <end position="260"/>
    </location>
</feature>
<evidence type="ECO:0000256" key="1">
    <source>
        <dbReference type="ARBA" id="ARBA00006043"/>
    </source>
</evidence>
<dbReference type="EMBL" id="SDRB02005055">
    <property type="protein sequence ID" value="THG14860.1"/>
    <property type="molecule type" value="Genomic_DNA"/>
</dbReference>
<dbReference type="GO" id="GO:0034098">
    <property type="term" value="C:VCP-NPL4-UFD1 AAA ATPase complex"/>
    <property type="evidence" value="ECO:0007669"/>
    <property type="project" value="TreeGrafter"/>
</dbReference>
<sequence>MDNHDSYEQHYFCHHTDMPNLDNGDKIIMPLSSLDRPTSLKIDYPMLLETLNPKTGRVSHCGVLEFTAEEGNIYTPRWMMKIMGLEEGDVVLIKSASLPKGTYIKLQPHKKEFIELSNPKALLEAKLRNFSCLSTSDTIMLMHNNKKFYIDVVQTKPGFVISVIETDCEVDFAIPLDFYWHGEAHRWQFYNRSTAILNSKKVRMEDGAKVGARKRMGKLVFGSNEVQNLEKPATVSKNDESSENEKKFEPFKGKKHTLAE</sequence>
<dbReference type="Pfam" id="PF24842">
    <property type="entry name" value="UFD1_N2"/>
    <property type="match status" value="1"/>
</dbReference>
<dbReference type="Pfam" id="PF03152">
    <property type="entry name" value="UFD1_N1"/>
    <property type="match status" value="1"/>
</dbReference>
<evidence type="ECO:0000259" key="4">
    <source>
        <dbReference type="Pfam" id="PF03152"/>
    </source>
</evidence>
<name>A0A4S4EEQ6_CAMSN</name>
<dbReference type="InterPro" id="IPR055417">
    <property type="entry name" value="UFD1_N1"/>
</dbReference>
<dbReference type="Gene3D" id="2.40.40.50">
    <property type="entry name" value="Ubiquitin fusion degradation protein UFD1, N-terminal domain"/>
    <property type="match status" value="1"/>
</dbReference>
<dbReference type="PANTHER" id="PTHR12555">
    <property type="entry name" value="UBIQUITIN FUSION DEGRADATON PROTEIN 1"/>
    <property type="match status" value="1"/>
</dbReference>
<proteinExistence type="inferred from homology"/>
<dbReference type="GO" id="GO:0031593">
    <property type="term" value="F:polyubiquitin modification-dependent protein binding"/>
    <property type="evidence" value="ECO:0007669"/>
    <property type="project" value="TreeGrafter"/>
</dbReference>
<keyword evidence="7" id="KW-1185">Reference proteome</keyword>
<organism evidence="6 7">
    <name type="scientific">Camellia sinensis var. sinensis</name>
    <name type="common">China tea</name>
    <dbReference type="NCBI Taxonomy" id="542762"/>
    <lineage>
        <taxon>Eukaryota</taxon>
        <taxon>Viridiplantae</taxon>
        <taxon>Streptophyta</taxon>
        <taxon>Embryophyta</taxon>
        <taxon>Tracheophyta</taxon>
        <taxon>Spermatophyta</taxon>
        <taxon>Magnoliopsida</taxon>
        <taxon>eudicotyledons</taxon>
        <taxon>Gunneridae</taxon>
        <taxon>Pentapetalae</taxon>
        <taxon>asterids</taxon>
        <taxon>Ericales</taxon>
        <taxon>Theaceae</taxon>
        <taxon>Camellia</taxon>
    </lineage>
</organism>
<accession>A0A4S4EEQ6</accession>
<comment type="caution">
    <text evidence="6">The sequence shown here is derived from an EMBL/GenBank/DDBJ whole genome shotgun (WGS) entry which is preliminary data.</text>
</comment>